<evidence type="ECO:0000313" key="8">
    <source>
        <dbReference type="Proteomes" id="UP001152562"/>
    </source>
</evidence>
<feature type="region of interest" description="Disordered" evidence="5">
    <location>
        <begin position="71"/>
        <end position="92"/>
    </location>
</feature>
<dbReference type="SMART" id="SM00614">
    <property type="entry name" value="ZnF_BED"/>
    <property type="match status" value="1"/>
</dbReference>
<protein>
    <recommendedName>
        <fullName evidence="6">BED-type domain-containing protein</fullName>
    </recommendedName>
</protein>
<proteinExistence type="predicted"/>
<comment type="caution">
    <text evidence="7">The sequence shown here is derived from an EMBL/GenBank/DDBJ whole genome shotgun (WGS) entry which is preliminary data.</text>
</comment>
<sequence length="292" mass="34015">MKRTPSVVWRFFDRIEQDGRVVAIVCKLCDARYKYFGNTTNLRCHLVNKHPIQWELGQNETLEEGFRVAATDDETNQSTPRPRQKRYRKSETNDNVRYSISVNKDPSVLEGNMPIIKVDVLESETDIAHDDDTQATINLVKQLHRGSDEEWLNEDVFDTVTETYTQPQKKRKIYRKIKREVISPAPTTYEPKKQIIIQNNRRDEYHAFGEYVSNKLRKFNNNQTQSNVQQLITTILWQAEYGVYDNMDTVKRILLHSMQDMGSPSQEGGTLHISHQELENMNVNVAVNPIAE</sequence>
<evidence type="ECO:0000256" key="3">
    <source>
        <dbReference type="ARBA" id="ARBA00022833"/>
    </source>
</evidence>
<keyword evidence="3" id="KW-0862">Zinc</keyword>
<keyword evidence="2 4" id="KW-0863">Zinc-finger</keyword>
<dbReference type="SUPFAM" id="SSF57667">
    <property type="entry name" value="beta-beta-alpha zinc fingers"/>
    <property type="match status" value="1"/>
</dbReference>
<keyword evidence="1" id="KW-0479">Metal-binding</keyword>
<evidence type="ECO:0000259" key="6">
    <source>
        <dbReference type="PROSITE" id="PS50808"/>
    </source>
</evidence>
<dbReference type="EMBL" id="CALOZG010000005">
    <property type="protein sequence ID" value="CAH4027618.1"/>
    <property type="molecule type" value="Genomic_DNA"/>
</dbReference>
<dbReference type="GO" id="GO:0008270">
    <property type="term" value="F:zinc ion binding"/>
    <property type="evidence" value="ECO:0007669"/>
    <property type="project" value="UniProtKB-KW"/>
</dbReference>
<evidence type="ECO:0000256" key="1">
    <source>
        <dbReference type="ARBA" id="ARBA00022723"/>
    </source>
</evidence>
<dbReference type="InterPro" id="IPR036236">
    <property type="entry name" value="Znf_C2H2_sf"/>
</dbReference>
<evidence type="ECO:0000256" key="2">
    <source>
        <dbReference type="ARBA" id="ARBA00022771"/>
    </source>
</evidence>
<feature type="domain" description="BED-type" evidence="6">
    <location>
        <begin position="3"/>
        <end position="51"/>
    </location>
</feature>
<dbReference type="Proteomes" id="UP001152562">
    <property type="component" value="Unassembled WGS sequence"/>
</dbReference>
<reference evidence="7" key="1">
    <citation type="submission" date="2022-05" db="EMBL/GenBank/DDBJ databases">
        <authorList>
            <person name="Okamura Y."/>
        </authorList>
    </citation>
    <scope>NUCLEOTIDE SEQUENCE</scope>
</reference>
<evidence type="ECO:0000313" key="7">
    <source>
        <dbReference type="EMBL" id="CAH4027618.1"/>
    </source>
</evidence>
<name>A0A9P0TGN9_PIEBR</name>
<accession>A0A9P0TGN9</accession>
<evidence type="ECO:0000256" key="5">
    <source>
        <dbReference type="SAM" id="MobiDB-lite"/>
    </source>
</evidence>
<keyword evidence="8" id="KW-1185">Reference proteome</keyword>
<gene>
    <name evidence="7" type="ORF">PIBRA_LOCUS4749</name>
</gene>
<dbReference type="PROSITE" id="PS50808">
    <property type="entry name" value="ZF_BED"/>
    <property type="match status" value="1"/>
</dbReference>
<dbReference type="InterPro" id="IPR003656">
    <property type="entry name" value="Znf_BED"/>
</dbReference>
<evidence type="ECO:0000256" key="4">
    <source>
        <dbReference type="PROSITE-ProRule" id="PRU00027"/>
    </source>
</evidence>
<dbReference type="OrthoDB" id="1607513at2759"/>
<dbReference type="GO" id="GO:0003677">
    <property type="term" value="F:DNA binding"/>
    <property type="evidence" value="ECO:0007669"/>
    <property type="project" value="InterPro"/>
</dbReference>
<dbReference type="Pfam" id="PF02892">
    <property type="entry name" value="zf-BED"/>
    <property type="match status" value="1"/>
</dbReference>
<organism evidence="7 8">
    <name type="scientific">Pieris brassicae</name>
    <name type="common">White butterfly</name>
    <name type="synonym">Large white butterfly</name>
    <dbReference type="NCBI Taxonomy" id="7116"/>
    <lineage>
        <taxon>Eukaryota</taxon>
        <taxon>Metazoa</taxon>
        <taxon>Ecdysozoa</taxon>
        <taxon>Arthropoda</taxon>
        <taxon>Hexapoda</taxon>
        <taxon>Insecta</taxon>
        <taxon>Pterygota</taxon>
        <taxon>Neoptera</taxon>
        <taxon>Endopterygota</taxon>
        <taxon>Lepidoptera</taxon>
        <taxon>Glossata</taxon>
        <taxon>Ditrysia</taxon>
        <taxon>Papilionoidea</taxon>
        <taxon>Pieridae</taxon>
        <taxon>Pierinae</taxon>
        <taxon>Pieris</taxon>
    </lineage>
</organism>
<dbReference type="AlphaFoldDB" id="A0A9P0TGN9"/>